<dbReference type="RefSeq" id="WP_136368399.1">
    <property type="nucleotide sequence ID" value="NZ_SSOB01000003.1"/>
</dbReference>
<evidence type="ECO:0000313" key="2">
    <source>
        <dbReference type="Proteomes" id="UP000310636"/>
    </source>
</evidence>
<name>A0A4S4C8U2_9BACL</name>
<dbReference type="SUPFAM" id="SSF100985">
    <property type="entry name" value="Sporulation inhibitor Sda"/>
    <property type="match status" value="1"/>
</dbReference>
<dbReference type="OrthoDB" id="2680244at2"/>
<dbReference type="AlphaFoldDB" id="A0A4S4C8U2"/>
<evidence type="ECO:0000313" key="1">
    <source>
        <dbReference type="EMBL" id="THF83770.1"/>
    </source>
</evidence>
<gene>
    <name evidence="1" type="ORF">E6C55_03545</name>
</gene>
<organism evidence="1 2">
    <name type="scientific">Cohnella fermenti</name>
    <dbReference type="NCBI Taxonomy" id="2565925"/>
    <lineage>
        <taxon>Bacteria</taxon>
        <taxon>Bacillati</taxon>
        <taxon>Bacillota</taxon>
        <taxon>Bacilli</taxon>
        <taxon>Bacillales</taxon>
        <taxon>Paenibacillaceae</taxon>
        <taxon>Cohnella</taxon>
    </lineage>
</organism>
<dbReference type="Pfam" id="PF08970">
    <property type="entry name" value="Sda"/>
    <property type="match status" value="1"/>
</dbReference>
<proteinExistence type="predicted"/>
<comment type="caution">
    <text evidence="1">The sequence shown here is derived from an EMBL/GenBank/DDBJ whole genome shotgun (WGS) entry which is preliminary data.</text>
</comment>
<protein>
    <submittedName>
        <fullName evidence="1">Sporulation histidine kinase inhibitor Sda</fullName>
    </submittedName>
</protein>
<dbReference type="InterPro" id="IPR036916">
    <property type="entry name" value="Sda_sf"/>
</dbReference>
<dbReference type="EMBL" id="SSOB01000003">
    <property type="protein sequence ID" value="THF83770.1"/>
    <property type="molecule type" value="Genomic_DNA"/>
</dbReference>
<dbReference type="Proteomes" id="UP000310636">
    <property type="component" value="Unassembled WGS sequence"/>
</dbReference>
<reference evidence="1 2" key="1">
    <citation type="submission" date="2019-04" db="EMBL/GenBank/DDBJ databases">
        <title>Cohnella sp. nov. isolated from preserved vegetables.</title>
        <authorList>
            <person name="Lin S.-Y."/>
            <person name="Hung M.-H."/>
            <person name="Young C.-C."/>
        </authorList>
    </citation>
    <scope>NUCLEOTIDE SEQUENCE [LARGE SCALE GENOMIC DNA]</scope>
    <source>
        <strain evidence="1 2">CC-MHH1044</strain>
    </source>
</reference>
<dbReference type="InterPro" id="IPR015064">
    <property type="entry name" value="Sda"/>
</dbReference>
<accession>A0A4S4C8U2</accession>
<sequence>MRNMETTVHSLDNERLLHEFRDASERSMDDEFIQILLREIKERRLTIEEVIREIGLH</sequence>
<keyword evidence="2" id="KW-1185">Reference proteome</keyword>